<keyword evidence="1" id="KW-1185">Reference proteome</keyword>
<name>A0A7E4VBR3_PANRE</name>
<organism evidence="1 2">
    <name type="scientific">Panagrellus redivivus</name>
    <name type="common">Microworm</name>
    <dbReference type="NCBI Taxonomy" id="6233"/>
    <lineage>
        <taxon>Eukaryota</taxon>
        <taxon>Metazoa</taxon>
        <taxon>Ecdysozoa</taxon>
        <taxon>Nematoda</taxon>
        <taxon>Chromadorea</taxon>
        <taxon>Rhabditida</taxon>
        <taxon>Tylenchina</taxon>
        <taxon>Panagrolaimomorpha</taxon>
        <taxon>Panagrolaimoidea</taxon>
        <taxon>Panagrolaimidae</taxon>
        <taxon>Panagrellus</taxon>
    </lineage>
</organism>
<reference evidence="1" key="1">
    <citation type="journal article" date="2013" name="Genetics">
        <title>The draft genome and transcriptome of Panagrellus redivivus are shaped by the harsh demands of a free-living lifestyle.</title>
        <authorList>
            <person name="Srinivasan J."/>
            <person name="Dillman A.R."/>
            <person name="Macchietto M.G."/>
            <person name="Heikkinen L."/>
            <person name="Lakso M."/>
            <person name="Fracchia K.M."/>
            <person name="Antoshechkin I."/>
            <person name="Mortazavi A."/>
            <person name="Wong G."/>
            <person name="Sternberg P.W."/>
        </authorList>
    </citation>
    <scope>NUCLEOTIDE SEQUENCE [LARGE SCALE GENOMIC DNA]</scope>
    <source>
        <strain evidence="1">MT8872</strain>
    </source>
</reference>
<evidence type="ECO:0000313" key="2">
    <source>
        <dbReference type="WBParaSite" id="Pan_g18954.t1"/>
    </source>
</evidence>
<dbReference type="Proteomes" id="UP000492821">
    <property type="component" value="Unassembled WGS sequence"/>
</dbReference>
<proteinExistence type="predicted"/>
<sequence length="93" mass="10605">MRRYFGVVLYHSHIKPETIAGMETPRCSSAVSTVLPSENVNASKVILKVADQTGFKYDNDDRPYDISICDVIKWSRDLYVEHVTGIRQYQSGH</sequence>
<reference evidence="2" key="2">
    <citation type="submission" date="2020-10" db="UniProtKB">
        <authorList>
            <consortium name="WormBaseParasite"/>
        </authorList>
    </citation>
    <scope>IDENTIFICATION</scope>
</reference>
<accession>A0A7E4VBR3</accession>
<protein>
    <submittedName>
        <fullName evidence="2">Glutamine synthetase</fullName>
    </submittedName>
</protein>
<evidence type="ECO:0000313" key="1">
    <source>
        <dbReference type="Proteomes" id="UP000492821"/>
    </source>
</evidence>
<dbReference type="AlphaFoldDB" id="A0A7E4VBR3"/>
<dbReference type="WBParaSite" id="Pan_g18954.t1">
    <property type="protein sequence ID" value="Pan_g18954.t1"/>
    <property type="gene ID" value="Pan_g18954"/>
</dbReference>